<evidence type="ECO:0000256" key="1">
    <source>
        <dbReference type="ARBA" id="ARBA00022737"/>
    </source>
</evidence>
<feature type="compositionally biased region" description="Polar residues" evidence="4">
    <location>
        <begin position="303"/>
        <end position="312"/>
    </location>
</feature>
<sequence>MNIPAIEWNNHAVAQAKQGDYSHAKESFQRAIKEFTDPIGTGPHIDDQQQLAIEFTPPENVAATKSVSSKSRKSNKSKRQQQSELRREPAEQEAPEDAAAAAQDNMDVIQADDCCSVNSDISELTEDSGSEDYYLFNRLHDHGNDDMQVSVDPTKSLFKSKGYDEGMLCFSEFLEIPSGNELKMMPHPDQIIYATVNFNMGIFYSKLQDSDSKEHSLRCFTLAQKVLKDETLVPNSSCCSSSHDPDQSMDDKSPKSKKQQIQQTLISKYTATAKRTSMTTMPGFLASDKRHLPSFLRSKNKDNNATQDTTSCSSVSSNSHHPPPPHPFKGPTEMAILHNIALLDYQRGTEESLHAALAKYEDILEMAKKAHGSDLFHMDVAYTLNSIGIVRLELDTEGNMEAVQNTLDCFSQALAIFQQINSKQGEAIALKNTARIMIAQNEFNAALEIYMEVYEMRKAMSGPDDLDAAAVLFNIGETYHLMEQVSDALSMYLKFLPIALKHLKEDHPDIVCVLKIIGDAFNEKQDYDHAFQFYYKSLKCARRVYGEYHVEVASILNRIGNLQYDYGFPDEALVCYQEGLAVEKKVYPENDDNLLITMFNIARIHQKLDELEESLEMYLQGLRIQRTKGPKEALNLASTLCSIGFLHDKLGNYDDAMSSYEEALAIRKKKTGSDDLIVSSTLNAIGLVYYHYEHHAEALAKFQECLAIRNLHPQAKDKDIAAILYNMATVYMNLTPPQFQDAVHFFQRCAELEEKEGRRSGVVNCLKRIAEIHLDQRKYNAALGHYEEAIRVYTDAAESLEPAEKGDIATMYGLIGNIQLELGKESNATTSIAKAIAWNRQAELPDHENLYFDDDVLFEISNQLDEQLGRRERPINKQSTSSRSLDIKDKILEIRTA</sequence>
<dbReference type="AlphaFoldDB" id="A0AAD3CET9"/>
<keyword evidence="1" id="KW-0677">Repeat</keyword>
<protein>
    <submittedName>
        <fullName evidence="5">Uncharacterized protein</fullName>
    </submittedName>
</protein>
<keyword evidence="6" id="KW-1185">Reference proteome</keyword>
<dbReference type="Pfam" id="PF13181">
    <property type="entry name" value="TPR_8"/>
    <property type="match status" value="3"/>
</dbReference>
<name>A0AAD3CET9_9STRA</name>
<feature type="region of interest" description="Disordered" evidence="4">
    <location>
        <begin position="61"/>
        <end position="98"/>
    </location>
</feature>
<dbReference type="InterPro" id="IPR019734">
    <property type="entry name" value="TPR_rpt"/>
</dbReference>
<feature type="region of interest" description="Disordered" evidence="4">
    <location>
        <begin position="234"/>
        <end position="261"/>
    </location>
</feature>
<dbReference type="PROSITE" id="PS50005">
    <property type="entry name" value="TPR"/>
    <property type="match status" value="1"/>
</dbReference>
<dbReference type="SUPFAM" id="SSF48452">
    <property type="entry name" value="TPR-like"/>
    <property type="match status" value="3"/>
</dbReference>
<dbReference type="PANTHER" id="PTHR45641:SF19">
    <property type="entry name" value="NEPHROCYSTIN-3"/>
    <property type="match status" value="1"/>
</dbReference>
<feature type="compositionally biased region" description="Basic residues" evidence="4">
    <location>
        <begin position="70"/>
        <end position="79"/>
    </location>
</feature>
<gene>
    <name evidence="5" type="ORF">CTEN210_00253</name>
</gene>
<dbReference type="PANTHER" id="PTHR45641">
    <property type="entry name" value="TETRATRICOPEPTIDE REPEAT PROTEIN (AFU_ORTHOLOGUE AFUA_6G03870)"/>
    <property type="match status" value="1"/>
</dbReference>
<feature type="region of interest" description="Disordered" evidence="4">
    <location>
        <begin position="296"/>
        <end position="332"/>
    </location>
</feature>
<feature type="compositionally biased region" description="Basic and acidic residues" evidence="4">
    <location>
        <begin position="243"/>
        <end position="254"/>
    </location>
</feature>
<dbReference type="Gene3D" id="1.25.40.10">
    <property type="entry name" value="Tetratricopeptide repeat domain"/>
    <property type="match status" value="3"/>
</dbReference>
<dbReference type="Proteomes" id="UP001054902">
    <property type="component" value="Unassembled WGS sequence"/>
</dbReference>
<comment type="caution">
    <text evidence="5">The sequence shown here is derived from an EMBL/GenBank/DDBJ whole genome shotgun (WGS) entry which is preliminary data.</text>
</comment>
<keyword evidence="2 3" id="KW-0802">TPR repeat</keyword>
<dbReference type="Pfam" id="PF13424">
    <property type="entry name" value="TPR_12"/>
    <property type="match status" value="3"/>
</dbReference>
<evidence type="ECO:0000256" key="3">
    <source>
        <dbReference type="PROSITE-ProRule" id="PRU00339"/>
    </source>
</evidence>
<organism evidence="5 6">
    <name type="scientific">Chaetoceros tenuissimus</name>
    <dbReference type="NCBI Taxonomy" id="426638"/>
    <lineage>
        <taxon>Eukaryota</taxon>
        <taxon>Sar</taxon>
        <taxon>Stramenopiles</taxon>
        <taxon>Ochrophyta</taxon>
        <taxon>Bacillariophyta</taxon>
        <taxon>Coscinodiscophyceae</taxon>
        <taxon>Chaetocerotophycidae</taxon>
        <taxon>Chaetocerotales</taxon>
        <taxon>Chaetocerotaceae</taxon>
        <taxon>Chaetoceros</taxon>
    </lineage>
</organism>
<accession>A0AAD3CET9</accession>
<evidence type="ECO:0000256" key="2">
    <source>
        <dbReference type="ARBA" id="ARBA00022803"/>
    </source>
</evidence>
<feature type="repeat" description="TPR" evidence="3">
    <location>
        <begin position="637"/>
        <end position="670"/>
    </location>
</feature>
<reference evidence="5 6" key="1">
    <citation type="journal article" date="2021" name="Sci. Rep.">
        <title>The genome of the diatom Chaetoceros tenuissimus carries an ancient integrated fragment of an extant virus.</title>
        <authorList>
            <person name="Hongo Y."/>
            <person name="Kimura K."/>
            <person name="Takaki Y."/>
            <person name="Yoshida Y."/>
            <person name="Baba S."/>
            <person name="Kobayashi G."/>
            <person name="Nagasaki K."/>
            <person name="Hano T."/>
            <person name="Tomaru Y."/>
        </authorList>
    </citation>
    <scope>NUCLEOTIDE SEQUENCE [LARGE SCALE GENOMIC DNA]</scope>
    <source>
        <strain evidence="5 6">NIES-3715</strain>
    </source>
</reference>
<evidence type="ECO:0000313" key="6">
    <source>
        <dbReference type="Proteomes" id="UP001054902"/>
    </source>
</evidence>
<proteinExistence type="predicted"/>
<evidence type="ECO:0000313" key="5">
    <source>
        <dbReference type="EMBL" id="GFH43780.1"/>
    </source>
</evidence>
<evidence type="ECO:0000256" key="4">
    <source>
        <dbReference type="SAM" id="MobiDB-lite"/>
    </source>
</evidence>
<dbReference type="SMART" id="SM00028">
    <property type="entry name" value="TPR"/>
    <property type="match status" value="11"/>
</dbReference>
<dbReference type="EMBL" id="BLLK01000019">
    <property type="protein sequence ID" value="GFH43780.1"/>
    <property type="molecule type" value="Genomic_DNA"/>
</dbReference>
<dbReference type="InterPro" id="IPR011990">
    <property type="entry name" value="TPR-like_helical_dom_sf"/>
</dbReference>